<feature type="domain" description="DUF6535" evidence="3">
    <location>
        <begin position="67"/>
        <end position="217"/>
    </location>
</feature>
<organism evidence="4 5">
    <name type="scientific">Sistotremastrum niveocremeum HHB9708</name>
    <dbReference type="NCBI Taxonomy" id="1314777"/>
    <lineage>
        <taxon>Eukaryota</taxon>
        <taxon>Fungi</taxon>
        <taxon>Dikarya</taxon>
        <taxon>Basidiomycota</taxon>
        <taxon>Agaricomycotina</taxon>
        <taxon>Agaricomycetes</taxon>
        <taxon>Sistotremastrales</taxon>
        <taxon>Sistotremastraceae</taxon>
        <taxon>Sertulicium</taxon>
        <taxon>Sertulicium niveocremeum</taxon>
    </lineage>
</organism>
<evidence type="ECO:0000313" key="4">
    <source>
        <dbReference type="EMBL" id="KZS88899.1"/>
    </source>
</evidence>
<dbReference type="InterPro" id="IPR045338">
    <property type="entry name" value="DUF6535"/>
</dbReference>
<evidence type="ECO:0000259" key="3">
    <source>
        <dbReference type="Pfam" id="PF20153"/>
    </source>
</evidence>
<feature type="region of interest" description="Disordered" evidence="1">
    <location>
        <begin position="862"/>
        <end position="916"/>
    </location>
</feature>
<keyword evidence="2" id="KW-1133">Transmembrane helix</keyword>
<feature type="transmembrane region" description="Helical" evidence="2">
    <location>
        <begin position="88"/>
        <end position="107"/>
    </location>
</feature>
<feature type="compositionally biased region" description="Low complexity" evidence="1">
    <location>
        <begin position="891"/>
        <end position="907"/>
    </location>
</feature>
<gene>
    <name evidence="4" type="ORF">SISNIDRAFT_489746</name>
</gene>
<evidence type="ECO:0000256" key="1">
    <source>
        <dbReference type="SAM" id="MobiDB-lite"/>
    </source>
</evidence>
<dbReference type="OrthoDB" id="3219854at2759"/>
<dbReference type="Proteomes" id="UP000076722">
    <property type="component" value="Unassembled WGS sequence"/>
</dbReference>
<feature type="compositionally biased region" description="Low complexity" evidence="1">
    <location>
        <begin position="814"/>
        <end position="830"/>
    </location>
</feature>
<keyword evidence="5" id="KW-1185">Reference proteome</keyword>
<name>A0A164PNH3_9AGAM</name>
<accession>A0A164PNH3</accession>
<feature type="transmembrane region" description="Helical" evidence="2">
    <location>
        <begin position="236"/>
        <end position="258"/>
    </location>
</feature>
<feature type="region of interest" description="Disordered" evidence="1">
    <location>
        <begin position="803"/>
        <end position="830"/>
    </location>
</feature>
<keyword evidence="2" id="KW-0472">Membrane</keyword>
<dbReference type="AlphaFoldDB" id="A0A164PNH3"/>
<protein>
    <recommendedName>
        <fullName evidence="3">DUF6535 domain-containing protein</fullName>
    </recommendedName>
</protein>
<evidence type="ECO:0000256" key="2">
    <source>
        <dbReference type="SAM" id="Phobius"/>
    </source>
</evidence>
<evidence type="ECO:0000313" key="5">
    <source>
        <dbReference type="Proteomes" id="UP000076722"/>
    </source>
</evidence>
<dbReference type="EMBL" id="KV419432">
    <property type="protein sequence ID" value="KZS88899.1"/>
    <property type="molecule type" value="Genomic_DNA"/>
</dbReference>
<sequence length="916" mass="102351">MDPLESSSASIKPVVEALLELNKTMKGVQETLVNHGKKFDILTRDAVKDDQPYDQRPCSDESTCTALYEMAMAKTKEEVEEWIKRMDVSLVFIALFSAVLTAFIIPATQNLFPSNVTGDSTSDIPPLPPTSDQNICLLYYLALINAILDAVLSVLARQWMSRLTTRPDGSNYRERLLRHKEREELAKKWLKYLVEGLYLLLLSSIALFISGLLYQLRNLATSFKDTAPRLLLIWNLGLGLSSVIVLVVFAATMHAVFYEGSPFGGPFSRLILKFAVTCKRCATTFSALPRVLRTAPDAAQALVRALPTAFLHLRQHLRLQNVPNLLSLPRASKVSQHIWSLLSLPFSLIPKRKMQIPADAHNKLVRLCMELISEASDPKLLERAVASFSFSEWLNCFGNGQDSMNQLEKTVRRLTATDTSNRVRETVSDRFSRFAIQSSPLSSKQGQNSPITNDLITFFASRCSFPSEFTTRVLYTSFGEDNADLRALSSLSTEECIGRVLCSYDWMNESLNLLLPNIGERKDVFRLAHDHCYDLFSQGREADVMRILSTVDGRSLTRSFCKAHDAFGANVKWELYQFFFCQRIRSVSNTPDNSDLHAFASLPFKQVIANALCCYDRATLHGERKEIFKMAEFYCLGLLNAGKESELMRIISVVDRVSVLRSYFRSPLSYFGPIVQFVAKNCDTEHWRELNNFVKDAQYPTVQPNPVSHALSGFALGIYVNCDPSHFLRYLSRHRRIETWTPASSAAVSWMKAYSNSKISDRSAVHRFLQCCIQHDLRDVDGKVCVTSEDTRDQARNLLEELDRLPPQTEEIISGSDPSPEPQSDSSLHLAPLVSPSAAPADNVHAANPARTDDVRAASVVAAPESDDQGPPLNATMHTSETAAVPPPPSLSRSPVASSSSSVFEASPRLENAEIH</sequence>
<keyword evidence="2" id="KW-0812">Transmembrane</keyword>
<proteinExistence type="predicted"/>
<feature type="transmembrane region" description="Helical" evidence="2">
    <location>
        <begin position="197"/>
        <end position="216"/>
    </location>
</feature>
<reference evidence="4 5" key="1">
    <citation type="journal article" date="2016" name="Mol. Biol. Evol.">
        <title>Comparative Genomics of Early-Diverging Mushroom-Forming Fungi Provides Insights into the Origins of Lignocellulose Decay Capabilities.</title>
        <authorList>
            <person name="Nagy L.G."/>
            <person name="Riley R."/>
            <person name="Tritt A."/>
            <person name="Adam C."/>
            <person name="Daum C."/>
            <person name="Floudas D."/>
            <person name="Sun H."/>
            <person name="Yadav J.S."/>
            <person name="Pangilinan J."/>
            <person name="Larsson K.H."/>
            <person name="Matsuura K."/>
            <person name="Barry K."/>
            <person name="Labutti K."/>
            <person name="Kuo R."/>
            <person name="Ohm R.A."/>
            <person name="Bhattacharya S.S."/>
            <person name="Shirouzu T."/>
            <person name="Yoshinaga Y."/>
            <person name="Martin F.M."/>
            <person name="Grigoriev I.V."/>
            <person name="Hibbett D.S."/>
        </authorList>
    </citation>
    <scope>NUCLEOTIDE SEQUENCE [LARGE SCALE GENOMIC DNA]</scope>
    <source>
        <strain evidence="4 5">HHB9708</strain>
    </source>
</reference>
<dbReference type="Pfam" id="PF20153">
    <property type="entry name" value="DUF6535"/>
    <property type="match status" value="1"/>
</dbReference>